<accession>A0A2S8BFJ4</accession>
<dbReference type="RefSeq" id="WP_131823532.1">
    <property type="nucleotide sequence ID" value="NZ_MLQM01000022.1"/>
</dbReference>
<dbReference type="Proteomes" id="UP000238296">
    <property type="component" value="Unassembled WGS sequence"/>
</dbReference>
<evidence type="ECO:0000313" key="2">
    <source>
        <dbReference type="Proteomes" id="UP000238296"/>
    </source>
</evidence>
<dbReference type="AlphaFoldDB" id="A0A2S8BFJ4"/>
<reference evidence="1 2" key="1">
    <citation type="journal article" date="2017" name="Int. J. Syst. Evol. Microbiol.">
        <title>Mycobacterium talmoniae sp. nov., a slowly growing mycobacterium isolated from human respiratory samples.</title>
        <authorList>
            <person name="Davidson R.M."/>
            <person name="DeGroote M.A."/>
            <person name="Marola J.L."/>
            <person name="Buss S."/>
            <person name="Jones V."/>
            <person name="McNeil M.R."/>
            <person name="Freifeld A.G."/>
            <person name="Elaine Epperson L."/>
            <person name="Hasan N.A."/>
            <person name="Jackson M."/>
            <person name="Iwen P.C."/>
            <person name="Salfinger M."/>
            <person name="Strong M."/>
        </authorList>
    </citation>
    <scope>NUCLEOTIDE SEQUENCE [LARGE SCALE GENOMIC DNA]</scope>
    <source>
        <strain evidence="1 2">ATCC BAA-2683</strain>
    </source>
</reference>
<comment type="caution">
    <text evidence="1">The sequence shown here is derived from an EMBL/GenBank/DDBJ whole genome shotgun (WGS) entry which is preliminary data.</text>
</comment>
<gene>
    <name evidence="1" type="ORF">C1Y40_04410</name>
</gene>
<dbReference type="EMBL" id="PPEA01000647">
    <property type="protein sequence ID" value="PQM45447.1"/>
    <property type="molecule type" value="Genomic_DNA"/>
</dbReference>
<evidence type="ECO:0000313" key="1">
    <source>
        <dbReference type="EMBL" id="PQM45447.1"/>
    </source>
</evidence>
<sequence>MLGPNTGDELPTFNGWAPPALRSEVETFTENDANIVLDGDGTGGHGYHRSGLGIKPDEFPPRWGESEVVDLTNAIFDRPSDGTPGVRTQEFSVYGTWREVPSVIRVRYEENTGWRIATVYPYDAVRWGRERKRLGH</sequence>
<proteinExistence type="predicted"/>
<evidence type="ECO:0008006" key="3">
    <source>
        <dbReference type="Google" id="ProtNLM"/>
    </source>
</evidence>
<organism evidence="1 2">
    <name type="scientific">Mycobacterium talmoniae</name>
    <dbReference type="NCBI Taxonomy" id="1858794"/>
    <lineage>
        <taxon>Bacteria</taxon>
        <taxon>Bacillati</taxon>
        <taxon>Actinomycetota</taxon>
        <taxon>Actinomycetes</taxon>
        <taxon>Mycobacteriales</taxon>
        <taxon>Mycobacteriaceae</taxon>
        <taxon>Mycobacterium</taxon>
    </lineage>
</organism>
<protein>
    <recommendedName>
        <fullName evidence="3">Bacterial EndoU nuclease domain-containing protein</fullName>
    </recommendedName>
</protein>
<name>A0A2S8BFJ4_9MYCO</name>